<dbReference type="InterPro" id="IPR006076">
    <property type="entry name" value="FAD-dep_OxRdtase"/>
</dbReference>
<dbReference type="PANTHER" id="PTHR13847">
    <property type="entry name" value="SARCOSINE DEHYDROGENASE-RELATED"/>
    <property type="match status" value="1"/>
</dbReference>
<protein>
    <submittedName>
        <fullName evidence="3">FAD-binding oxidoreductase</fullName>
    </submittedName>
</protein>
<dbReference type="PANTHER" id="PTHR13847:SF287">
    <property type="entry name" value="FAD-DEPENDENT OXIDOREDUCTASE DOMAIN-CONTAINING PROTEIN 1"/>
    <property type="match status" value="1"/>
</dbReference>
<dbReference type="EMBL" id="CP102480">
    <property type="protein sequence ID" value="UUX50579.1"/>
    <property type="molecule type" value="Genomic_DNA"/>
</dbReference>
<dbReference type="Gene3D" id="3.50.50.60">
    <property type="entry name" value="FAD/NAD(P)-binding domain"/>
    <property type="match status" value="1"/>
</dbReference>
<dbReference type="RefSeq" id="WP_257769768.1">
    <property type="nucleotide sequence ID" value="NZ_CP102480.1"/>
</dbReference>
<dbReference type="GO" id="GO:0016491">
    <property type="term" value="F:oxidoreductase activity"/>
    <property type="evidence" value="ECO:0007669"/>
    <property type="project" value="UniProtKB-KW"/>
</dbReference>
<dbReference type="InterPro" id="IPR036188">
    <property type="entry name" value="FAD/NAD-bd_sf"/>
</dbReference>
<dbReference type="Pfam" id="PF01266">
    <property type="entry name" value="DAO"/>
    <property type="match status" value="1"/>
</dbReference>
<reference evidence="3" key="1">
    <citation type="submission" date="2022-08" db="EMBL/GenBank/DDBJ databases">
        <title>Nisaea acidiphila sp. nov., isolated from a marine algal debris and emended description of the genus Nisaea Urios et al. 2008.</title>
        <authorList>
            <person name="Kwon K."/>
        </authorList>
    </citation>
    <scope>NUCLEOTIDE SEQUENCE</scope>
    <source>
        <strain evidence="3">MEBiC11861</strain>
    </source>
</reference>
<accession>A0A9J7ASF4</accession>
<name>A0A9J7ASF4_9PROT</name>
<dbReference type="SUPFAM" id="SSF54373">
    <property type="entry name" value="FAD-linked reductases, C-terminal domain"/>
    <property type="match status" value="1"/>
</dbReference>
<sequence>MRGGSDVIVIGGGLVGSSIAYGLAREGASVTILDEGDVALRASRGNFGLVWVQGKGDGMHEYASWTRRSKELYQGFADGIQERDGTDIELKQDGGLELCLGEEEFRTNEDEIRRMHNQPGVGENDRVMLDADEVRRMLPLVGPEVTGASYSPHDGHVNPLYLLRGLHGNAQALGARYVSGGRVRHIEKDGGGFRVISEAGVFLGQKVVIAAGLANKWLAEMVGLDIPVEPNRGHILITERMQPVIPTLLVNARQTADGTINFGNSKESAGYSTRINPAKLGEIARSIIRCFPILKDARIVRTWSALRVMSPDGFPIYRESESMPGAFSISCHSGVTLAAAHALELAPVILGGRFNERFAAFSPERFRAASAA</sequence>
<evidence type="ECO:0000313" key="3">
    <source>
        <dbReference type="EMBL" id="UUX50579.1"/>
    </source>
</evidence>
<evidence type="ECO:0000256" key="1">
    <source>
        <dbReference type="ARBA" id="ARBA00023002"/>
    </source>
</evidence>
<feature type="domain" description="FAD dependent oxidoreductase" evidence="2">
    <location>
        <begin position="6"/>
        <end position="346"/>
    </location>
</feature>
<dbReference type="GO" id="GO:0005737">
    <property type="term" value="C:cytoplasm"/>
    <property type="evidence" value="ECO:0007669"/>
    <property type="project" value="TreeGrafter"/>
</dbReference>
<proteinExistence type="predicted"/>
<keyword evidence="4" id="KW-1185">Reference proteome</keyword>
<keyword evidence="1" id="KW-0560">Oxidoreductase</keyword>
<dbReference type="AlphaFoldDB" id="A0A9J7ASF4"/>
<dbReference type="SUPFAM" id="SSF51905">
    <property type="entry name" value="FAD/NAD(P)-binding domain"/>
    <property type="match status" value="1"/>
</dbReference>
<dbReference type="Proteomes" id="UP001060336">
    <property type="component" value="Chromosome"/>
</dbReference>
<evidence type="ECO:0000313" key="4">
    <source>
        <dbReference type="Proteomes" id="UP001060336"/>
    </source>
</evidence>
<dbReference type="Gene3D" id="3.30.9.10">
    <property type="entry name" value="D-Amino Acid Oxidase, subunit A, domain 2"/>
    <property type="match status" value="1"/>
</dbReference>
<evidence type="ECO:0000259" key="2">
    <source>
        <dbReference type="Pfam" id="PF01266"/>
    </source>
</evidence>
<gene>
    <name evidence="3" type="ORF">NUH88_02545</name>
</gene>
<dbReference type="KEGG" id="naci:NUH88_02545"/>
<organism evidence="3 4">
    <name type="scientific">Nisaea acidiphila</name>
    <dbReference type="NCBI Taxonomy" id="1862145"/>
    <lineage>
        <taxon>Bacteria</taxon>
        <taxon>Pseudomonadati</taxon>
        <taxon>Pseudomonadota</taxon>
        <taxon>Alphaproteobacteria</taxon>
        <taxon>Rhodospirillales</taxon>
        <taxon>Thalassobaculaceae</taxon>
        <taxon>Nisaea</taxon>
    </lineage>
</organism>